<sequence>MMDFRTLLVFATSVFLAFTLQRLPMPEILSWLQPAWVTMAVTILVLRAPQVFGLWLALPLGLMLDAEQGSYLGLHVLLLTLHIYLLQVMYKRVAMFNFIQQTGVVFLLVALQQLLAYWALWLLTEDSRPVDIWRPALTSALMWPWVYALVSLAMRKVRH</sequence>
<dbReference type="InterPro" id="IPR026034">
    <property type="entry name" value="MreD_proteobac"/>
</dbReference>
<evidence type="ECO:0000313" key="10">
    <source>
        <dbReference type="EMBL" id="MFC3681639.1"/>
    </source>
</evidence>
<evidence type="ECO:0000256" key="7">
    <source>
        <dbReference type="ARBA" id="ARBA00023136"/>
    </source>
</evidence>
<keyword evidence="7 8" id="KW-0472">Membrane</keyword>
<keyword evidence="6 9" id="KW-1133">Transmembrane helix</keyword>
<keyword evidence="8" id="KW-0997">Cell inner membrane</keyword>
<dbReference type="Proteomes" id="UP001595722">
    <property type="component" value="Unassembled WGS sequence"/>
</dbReference>
<keyword evidence="11" id="KW-1185">Reference proteome</keyword>
<feature type="transmembrane region" description="Helical" evidence="9">
    <location>
        <begin position="6"/>
        <end position="23"/>
    </location>
</feature>
<feature type="transmembrane region" description="Helical" evidence="9">
    <location>
        <begin position="102"/>
        <end position="120"/>
    </location>
</feature>
<evidence type="ECO:0000256" key="5">
    <source>
        <dbReference type="ARBA" id="ARBA00022960"/>
    </source>
</evidence>
<gene>
    <name evidence="10" type="primary">mreD</name>
    <name evidence="10" type="ORF">ACFOMG_16155</name>
</gene>
<evidence type="ECO:0000256" key="6">
    <source>
        <dbReference type="ARBA" id="ARBA00022989"/>
    </source>
</evidence>
<dbReference type="NCBIfam" id="TIGR03426">
    <property type="entry name" value="shape_MreD"/>
    <property type="match status" value="1"/>
</dbReference>
<feature type="transmembrane region" description="Helical" evidence="9">
    <location>
        <begin position="132"/>
        <end position="154"/>
    </location>
</feature>
<dbReference type="PIRSF" id="PIRSF018472">
    <property type="entry name" value="MreD_proteobac"/>
    <property type="match status" value="1"/>
</dbReference>
<dbReference type="InterPro" id="IPR007227">
    <property type="entry name" value="Cell_shape_determining_MreD"/>
</dbReference>
<comment type="caution">
    <text evidence="10">The sequence shown here is derived from an EMBL/GenBank/DDBJ whole genome shotgun (WGS) entry which is preliminary data.</text>
</comment>
<evidence type="ECO:0000256" key="3">
    <source>
        <dbReference type="ARBA" id="ARBA00022475"/>
    </source>
</evidence>
<evidence type="ECO:0000256" key="9">
    <source>
        <dbReference type="SAM" id="Phobius"/>
    </source>
</evidence>
<keyword evidence="4 9" id="KW-0812">Transmembrane</keyword>
<evidence type="ECO:0000256" key="1">
    <source>
        <dbReference type="ARBA" id="ARBA00004651"/>
    </source>
</evidence>
<evidence type="ECO:0000256" key="4">
    <source>
        <dbReference type="ARBA" id="ARBA00022692"/>
    </source>
</evidence>
<evidence type="ECO:0000256" key="8">
    <source>
        <dbReference type="PIRNR" id="PIRNR018472"/>
    </source>
</evidence>
<keyword evidence="3 8" id="KW-1003">Cell membrane</keyword>
<comment type="function">
    <text evidence="8">Involved in formation of the rod shape of the cell. May also contribute to regulation of formation of penicillin-binding proteins.</text>
</comment>
<feature type="transmembrane region" description="Helical" evidence="9">
    <location>
        <begin position="70"/>
        <end position="90"/>
    </location>
</feature>
<accession>A0ABV7VVT9</accession>
<reference evidence="11" key="1">
    <citation type="journal article" date="2019" name="Int. J. Syst. Evol. Microbiol.">
        <title>The Global Catalogue of Microorganisms (GCM) 10K type strain sequencing project: providing services to taxonomists for standard genome sequencing and annotation.</title>
        <authorList>
            <consortium name="The Broad Institute Genomics Platform"/>
            <consortium name="The Broad Institute Genome Sequencing Center for Infectious Disease"/>
            <person name="Wu L."/>
            <person name="Ma J."/>
        </authorList>
    </citation>
    <scope>NUCLEOTIDE SEQUENCE [LARGE SCALE GENOMIC DNA]</scope>
    <source>
        <strain evidence="11">KCTC 42424</strain>
    </source>
</reference>
<keyword evidence="5 8" id="KW-0133">Cell shape</keyword>
<proteinExistence type="inferred from homology"/>
<organism evidence="10 11">
    <name type="scientific">Bacterioplanoides pacificum</name>
    <dbReference type="NCBI Taxonomy" id="1171596"/>
    <lineage>
        <taxon>Bacteria</taxon>
        <taxon>Pseudomonadati</taxon>
        <taxon>Pseudomonadota</taxon>
        <taxon>Gammaproteobacteria</taxon>
        <taxon>Oceanospirillales</taxon>
        <taxon>Oceanospirillaceae</taxon>
        <taxon>Bacterioplanoides</taxon>
    </lineage>
</organism>
<name>A0ABV7VVT9_9GAMM</name>
<comment type="similarity">
    <text evidence="2 8">Belongs to the MreD family.</text>
</comment>
<dbReference type="PANTHER" id="PTHR37484">
    <property type="entry name" value="ROD SHAPE-DETERMINING PROTEIN MRED"/>
    <property type="match status" value="1"/>
</dbReference>
<evidence type="ECO:0000256" key="2">
    <source>
        <dbReference type="ARBA" id="ARBA00007776"/>
    </source>
</evidence>
<dbReference type="RefSeq" id="WP_376868170.1">
    <property type="nucleotide sequence ID" value="NZ_JBHRYB010000016.1"/>
</dbReference>
<comment type="subcellular location">
    <subcellularLocation>
        <location evidence="8">Cell inner membrane</location>
    </subcellularLocation>
    <subcellularLocation>
        <location evidence="1">Cell membrane</location>
        <topology evidence="1">Multi-pass membrane protein</topology>
    </subcellularLocation>
</comment>
<dbReference type="Pfam" id="PF04093">
    <property type="entry name" value="MreD"/>
    <property type="match status" value="1"/>
</dbReference>
<protein>
    <recommendedName>
        <fullName evidence="8">Rod shape-determining protein MreD</fullName>
    </recommendedName>
</protein>
<dbReference type="PANTHER" id="PTHR37484:SF1">
    <property type="entry name" value="ROD SHAPE-DETERMINING PROTEIN MRED"/>
    <property type="match status" value="1"/>
</dbReference>
<dbReference type="EMBL" id="JBHRYB010000016">
    <property type="protein sequence ID" value="MFC3681639.1"/>
    <property type="molecule type" value="Genomic_DNA"/>
</dbReference>
<evidence type="ECO:0000313" key="11">
    <source>
        <dbReference type="Proteomes" id="UP001595722"/>
    </source>
</evidence>